<keyword evidence="3" id="KW-1185">Reference proteome</keyword>
<feature type="compositionally biased region" description="Low complexity" evidence="1">
    <location>
        <begin position="253"/>
        <end position="265"/>
    </location>
</feature>
<name>A0A165T9V2_9APHY</name>
<dbReference type="EMBL" id="KV429038">
    <property type="protein sequence ID" value="KZT73125.1"/>
    <property type="molecule type" value="Genomic_DNA"/>
</dbReference>
<proteinExistence type="predicted"/>
<organism evidence="2 3">
    <name type="scientific">Daedalea quercina L-15889</name>
    <dbReference type="NCBI Taxonomy" id="1314783"/>
    <lineage>
        <taxon>Eukaryota</taxon>
        <taxon>Fungi</taxon>
        <taxon>Dikarya</taxon>
        <taxon>Basidiomycota</taxon>
        <taxon>Agaricomycotina</taxon>
        <taxon>Agaricomycetes</taxon>
        <taxon>Polyporales</taxon>
        <taxon>Fomitopsis</taxon>
    </lineage>
</organism>
<evidence type="ECO:0000313" key="3">
    <source>
        <dbReference type="Proteomes" id="UP000076727"/>
    </source>
</evidence>
<protein>
    <recommendedName>
        <fullName evidence="4">LysM domain-containing protein</fullName>
    </recommendedName>
</protein>
<dbReference type="OrthoDB" id="2107166at2759"/>
<dbReference type="SUPFAM" id="SSF54106">
    <property type="entry name" value="LysM domain"/>
    <property type="match status" value="1"/>
</dbReference>
<dbReference type="Proteomes" id="UP000076727">
    <property type="component" value="Unassembled WGS sequence"/>
</dbReference>
<feature type="compositionally biased region" description="Pro residues" evidence="1">
    <location>
        <begin position="153"/>
        <end position="163"/>
    </location>
</feature>
<gene>
    <name evidence="2" type="ORF">DAEQUDRAFT_762479</name>
</gene>
<dbReference type="InterPro" id="IPR036779">
    <property type="entry name" value="LysM_dom_sf"/>
</dbReference>
<reference evidence="2 3" key="1">
    <citation type="journal article" date="2016" name="Mol. Biol. Evol.">
        <title>Comparative Genomics of Early-Diverging Mushroom-Forming Fungi Provides Insights into the Origins of Lignocellulose Decay Capabilities.</title>
        <authorList>
            <person name="Nagy L.G."/>
            <person name="Riley R."/>
            <person name="Tritt A."/>
            <person name="Adam C."/>
            <person name="Daum C."/>
            <person name="Floudas D."/>
            <person name="Sun H."/>
            <person name="Yadav J.S."/>
            <person name="Pangilinan J."/>
            <person name="Larsson K.H."/>
            <person name="Matsuura K."/>
            <person name="Barry K."/>
            <person name="Labutti K."/>
            <person name="Kuo R."/>
            <person name="Ohm R.A."/>
            <person name="Bhattacharya S.S."/>
            <person name="Shirouzu T."/>
            <person name="Yoshinaga Y."/>
            <person name="Martin F.M."/>
            <person name="Grigoriev I.V."/>
            <person name="Hibbett D.S."/>
        </authorList>
    </citation>
    <scope>NUCLEOTIDE SEQUENCE [LARGE SCALE GENOMIC DNA]</scope>
    <source>
        <strain evidence="2 3">L-15889</strain>
    </source>
</reference>
<evidence type="ECO:0000256" key="1">
    <source>
        <dbReference type="SAM" id="MobiDB-lite"/>
    </source>
</evidence>
<evidence type="ECO:0008006" key="4">
    <source>
        <dbReference type="Google" id="ProtNLM"/>
    </source>
</evidence>
<evidence type="ECO:0000313" key="2">
    <source>
        <dbReference type="EMBL" id="KZT73125.1"/>
    </source>
</evidence>
<feature type="region of interest" description="Disordered" evidence="1">
    <location>
        <begin position="253"/>
        <end position="279"/>
    </location>
</feature>
<dbReference type="CDD" id="cd00118">
    <property type="entry name" value="LysM"/>
    <property type="match status" value="1"/>
</dbReference>
<feature type="compositionally biased region" description="Polar residues" evidence="1">
    <location>
        <begin position="340"/>
        <end position="349"/>
    </location>
</feature>
<dbReference type="InterPro" id="IPR018392">
    <property type="entry name" value="LysM"/>
</dbReference>
<feature type="region of interest" description="Disordered" evidence="1">
    <location>
        <begin position="323"/>
        <end position="402"/>
    </location>
</feature>
<accession>A0A165T9V2</accession>
<dbReference type="AlphaFoldDB" id="A0A165T9V2"/>
<feature type="region of interest" description="Disordered" evidence="1">
    <location>
        <begin position="90"/>
        <end position="200"/>
    </location>
</feature>
<sequence>MNSPRSPLIDPSTSLCLTCSSSLPPRKPLASPTSPKVKPPLPAGDEIFLTECCRRPICPACVRANPRLVRYNPCLRCLGGVGAVSAAAARSPTYPDGARAKEGGARVNVDGGVRDEDVFVLGDESEDGDEGEDKDDAYGEDGQSGELASTPSGSPPPATPPPAYTDIAPPTSPHFPDSLKSPEQEPPPLSSSSSGPQRYYIQPTDTLVGIALRFHADARTLCRLNGLPPSTLRTTPHLLHTRTFLVLPAGARGPGLASSSSAPSAVNTPSPEDEARRARERAESRFRVLTKEADYRVARAYVVVAGVEDDAADAFREDEVKKAGSFRGAGESLRKRHPASPTQAGSSSLEGRAVDRYLDDEEWEGRQRRAGRGVEVPAFPLLSGAGTGKSRDSGGKKTWWRW</sequence>
<feature type="compositionally biased region" description="Acidic residues" evidence="1">
    <location>
        <begin position="123"/>
        <end position="139"/>
    </location>
</feature>
<dbReference type="Gene3D" id="3.10.350.10">
    <property type="entry name" value="LysM domain"/>
    <property type="match status" value="1"/>
</dbReference>